<keyword evidence="3" id="KW-1185">Reference proteome</keyword>
<accession>A0ABD5YLM9</accession>
<comment type="caution">
    <text evidence="2">The sequence shown here is derived from an EMBL/GenBank/DDBJ whole genome shotgun (WGS) entry which is preliminary data.</text>
</comment>
<keyword evidence="1" id="KW-0812">Transmembrane</keyword>
<feature type="transmembrane region" description="Helical" evidence="1">
    <location>
        <begin position="12"/>
        <end position="31"/>
    </location>
</feature>
<evidence type="ECO:0008006" key="4">
    <source>
        <dbReference type="Google" id="ProtNLM"/>
    </source>
</evidence>
<keyword evidence="1" id="KW-1133">Transmembrane helix</keyword>
<reference evidence="2 3" key="1">
    <citation type="journal article" date="2019" name="Int. J. Syst. Evol. Microbiol.">
        <title>The Global Catalogue of Microorganisms (GCM) 10K type strain sequencing project: providing services to taxonomists for standard genome sequencing and annotation.</title>
        <authorList>
            <consortium name="The Broad Institute Genomics Platform"/>
            <consortium name="The Broad Institute Genome Sequencing Center for Infectious Disease"/>
            <person name="Wu L."/>
            <person name="Ma J."/>
        </authorList>
    </citation>
    <scope>NUCLEOTIDE SEQUENCE [LARGE SCALE GENOMIC DNA]</scope>
    <source>
        <strain evidence="2 3">RDMS1</strain>
    </source>
</reference>
<dbReference type="Proteomes" id="UP001596417">
    <property type="component" value="Unassembled WGS sequence"/>
</dbReference>
<feature type="transmembrane region" description="Helical" evidence="1">
    <location>
        <begin position="37"/>
        <end position="53"/>
    </location>
</feature>
<gene>
    <name evidence="2" type="ORF">ACFQL7_03020</name>
</gene>
<keyword evidence="1" id="KW-0472">Membrane</keyword>
<name>A0ABD5YLM9_9EURY</name>
<organism evidence="2 3">
    <name type="scientific">Halocatena marina</name>
    <dbReference type="NCBI Taxonomy" id="2934937"/>
    <lineage>
        <taxon>Archaea</taxon>
        <taxon>Methanobacteriati</taxon>
        <taxon>Methanobacteriota</taxon>
        <taxon>Stenosarchaea group</taxon>
        <taxon>Halobacteria</taxon>
        <taxon>Halobacteriales</taxon>
        <taxon>Natronomonadaceae</taxon>
        <taxon>Halocatena</taxon>
    </lineage>
</organism>
<dbReference type="RefSeq" id="WP_264555224.1">
    <property type="nucleotide sequence ID" value="NZ_CP109979.1"/>
</dbReference>
<feature type="transmembrane region" description="Helical" evidence="1">
    <location>
        <begin position="105"/>
        <end position="123"/>
    </location>
</feature>
<evidence type="ECO:0000313" key="2">
    <source>
        <dbReference type="EMBL" id="MFC7188914.1"/>
    </source>
</evidence>
<dbReference type="AlphaFoldDB" id="A0ABD5YLM9"/>
<dbReference type="GeneID" id="76198483"/>
<dbReference type="EMBL" id="JBHTAX010000001">
    <property type="protein sequence ID" value="MFC7188914.1"/>
    <property type="molecule type" value="Genomic_DNA"/>
</dbReference>
<proteinExistence type="predicted"/>
<protein>
    <recommendedName>
        <fullName evidence="4">DUF2178 domain-containing protein</fullName>
    </recommendedName>
</protein>
<feature type="transmembrane region" description="Helical" evidence="1">
    <location>
        <begin position="74"/>
        <end position="93"/>
    </location>
</feature>
<evidence type="ECO:0000313" key="3">
    <source>
        <dbReference type="Proteomes" id="UP001596417"/>
    </source>
</evidence>
<sequence length="128" mass="14513">MALNQQRQQRITGYMFAVLAVFMGGVSIIELANEDPTAIFTFLMVVFLGYLSWKQLQPGTTDPVPTADERTRKTVQLAGNQAFWALVLVMMLQSSFDFIPNDFVTSSYLLIGMAIYGVFWAYYRHRGP</sequence>
<evidence type="ECO:0000256" key="1">
    <source>
        <dbReference type="SAM" id="Phobius"/>
    </source>
</evidence>
<dbReference type="Pfam" id="PF09946">
    <property type="entry name" value="DUF2178"/>
    <property type="match status" value="1"/>
</dbReference>
<dbReference type="InterPro" id="IPR019235">
    <property type="entry name" value="DUF2178_TM"/>
</dbReference>